<reference evidence="2 3" key="1">
    <citation type="submission" date="2018-02" db="EMBL/GenBank/DDBJ databases">
        <title>Draft genome of wild Prunus yedoensis var. nudiflora.</title>
        <authorList>
            <person name="Baek S."/>
            <person name="Kim J.-H."/>
            <person name="Choi K."/>
            <person name="Kim G.-B."/>
            <person name="Cho A."/>
            <person name="Jang H."/>
            <person name="Shin C.-H."/>
            <person name="Yu H.-J."/>
            <person name="Mun J.-H."/>
        </authorList>
    </citation>
    <scope>NUCLEOTIDE SEQUENCE [LARGE SCALE GENOMIC DNA]</scope>
    <source>
        <strain evidence="3">cv. Jeju island</strain>
        <tissue evidence="2">Leaf</tissue>
    </source>
</reference>
<evidence type="ECO:0000256" key="1">
    <source>
        <dbReference type="SAM" id="Phobius"/>
    </source>
</evidence>
<name>A0A314ZU41_PRUYE</name>
<gene>
    <name evidence="2" type="ORF">Pyn_19911</name>
</gene>
<dbReference type="EMBL" id="PJQY01000004">
    <property type="protein sequence ID" value="PQQ21873.1"/>
    <property type="molecule type" value="Genomic_DNA"/>
</dbReference>
<sequence>MDEDASKVLFALASRIMVALFAWVVCPPPFFVLSNGLSGYWLPISGGCGFVTAARQGGSGGCSFLDLREVPMRRTEVLNPQKVQN</sequence>
<comment type="caution">
    <text evidence="2">The sequence shown here is derived from an EMBL/GenBank/DDBJ whole genome shotgun (WGS) entry which is preliminary data.</text>
</comment>
<accession>A0A314ZU41</accession>
<feature type="transmembrane region" description="Helical" evidence="1">
    <location>
        <begin position="12"/>
        <end position="33"/>
    </location>
</feature>
<dbReference type="AlphaFoldDB" id="A0A314ZU41"/>
<dbReference type="Proteomes" id="UP000250321">
    <property type="component" value="Unassembled WGS sequence"/>
</dbReference>
<evidence type="ECO:0000313" key="2">
    <source>
        <dbReference type="EMBL" id="PQQ21873.1"/>
    </source>
</evidence>
<protein>
    <submittedName>
        <fullName evidence="2">Uncharacterized protein</fullName>
    </submittedName>
</protein>
<keyword evidence="1" id="KW-0472">Membrane</keyword>
<keyword evidence="1" id="KW-1133">Transmembrane helix</keyword>
<keyword evidence="3" id="KW-1185">Reference proteome</keyword>
<evidence type="ECO:0000313" key="3">
    <source>
        <dbReference type="Proteomes" id="UP000250321"/>
    </source>
</evidence>
<keyword evidence="1" id="KW-0812">Transmembrane</keyword>
<proteinExistence type="predicted"/>
<organism evidence="2 3">
    <name type="scientific">Prunus yedoensis var. nudiflora</name>
    <dbReference type="NCBI Taxonomy" id="2094558"/>
    <lineage>
        <taxon>Eukaryota</taxon>
        <taxon>Viridiplantae</taxon>
        <taxon>Streptophyta</taxon>
        <taxon>Embryophyta</taxon>
        <taxon>Tracheophyta</taxon>
        <taxon>Spermatophyta</taxon>
        <taxon>Magnoliopsida</taxon>
        <taxon>eudicotyledons</taxon>
        <taxon>Gunneridae</taxon>
        <taxon>Pentapetalae</taxon>
        <taxon>rosids</taxon>
        <taxon>fabids</taxon>
        <taxon>Rosales</taxon>
        <taxon>Rosaceae</taxon>
        <taxon>Amygdaloideae</taxon>
        <taxon>Amygdaleae</taxon>
        <taxon>Prunus</taxon>
    </lineage>
</organism>